<evidence type="ECO:0000313" key="1">
    <source>
        <dbReference type="EMBL" id="OSX58918.1"/>
    </source>
</evidence>
<dbReference type="EMBL" id="KZ110603">
    <property type="protein sequence ID" value="OSX58918.1"/>
    <property type="molecule type" value="Genomic_DNA"/>
</dbReference>
<dbReference type="AlphaFoldDB" id="A0A1X6MRA9"/>
<organism evidence="1 2">
    <name type="scientific">Postia placenta MAD-698-R-SB12</name>
    <dbReference type="NCBI Taxonomy" id="670580"/>
    <lineage>
        <taxon>Eukaryota</taxon>
        <taxon>Fungi</taxon>
        <taxon>Dikarya</taxon>
        <taxon>Basidiomycota</taxon>
        <taxon>Agaricomycotina</taxon>
        <taxon>Agaricomycetes</taxon>
        <taxon>Polyporales</taxon>
        <taxon>Adustoporiaceae</taxon>
        <taxon>Rhodonia</taxon>
    </lineage>
</organism>
<reference evidence="1 2" key="1">
    <citation type="submission" date="2017-04" db="EMBL/GenBank/DDBJ databases">
        <title>Genome Sequence of the Model Brown-Rot Fungus Postia placenta SB12.</title>
        <authorList>
            <consortium name="DOE Joint Genome Institute"/>
            <person name="Gaskell J."/>
            <person name="Kersten P."/>
            <person name="Larrondo L.F."/>
            <person name="Canessa P."/>
            <person name="Martinez D."/>
            <person name="Hibbett D."/>
            <person name="Schmoll M."/>
            <person name="Kubicek C.P."/>
            <person name="Martinez A.T."/>
            <person name="Yadav J."/>
            <person name="Master E."/>
            <person name="Magnuson J.K."/>
            <person name="James T."/>
            <person name="Yaver D."/>
            <person name="Berka R."/>
            <person name="Labutti K."/>
            <person name="Lipzen A."/>
            <person name="Aerts A."/>
            <person name="Barry K."/>
            <person name="Henrissat B."/>
            <person name="Blanchette R."/>
            <person name="Grigoriev I."/>
            <person name="Cullen D."/>
        </authorList>
    </citation>
    <scope>NUCLEOTIDE SEQUENCE [LARGE SCALE GENOMIC DNA]</scope>
    <source>
        <strain evidence="1 2">MAD-698-R-SB12</strain>
    </source>
</reference>
<dbReference type="RefSeq" id="XP_024335712.1">
    <property type="nucleotide sequence ID" value="XM_024477856.1"/>
</dbReference>
<name>A0A1X6MRA9_9APHY</name>
<protein>
    <submittedName>
        <fullName evidence="1">Uncharacterized protein</fullName>
    </submittedName>
</protein>
<dbReference type="GeneID" id="36322806"/>
<evidence type="ECO:0000313" key="2">
    <source>
        <dbReference type="Proteomes" id="UP000194127"/>
    </source>
</evidence>
<dbReference type="Proteomes" id="UP000194127">
    <property type="component" value="Unassembled WGS sequence"/>
</dbReference>
<accession>A0A1X6MRA9</accession>
<proteinExistence type="predicted"/>
<keyword evidence="2" id="KW-1185">Reference proteome</keyword>
<gene>
    <name evidence="1" type="ORF">POSPLADRAFT_1041190</name>
</gene>
<sequence>MTYLYVGELPSAQYVEIREIGILFNRTEQGVDSEKLLHQPIVSSYYVRWPRVPCRNS</sequence>
<feature type="non-terminal residue" evidence="1">
    <location>
        <position position="57"/>
    </location>
</feature>